<comment type="subcellular location">
    <subcellularLocation>
        <location evidence="7">Cytoplasm</location>
    </subcellularLocation>
</comment>
<feature type="binding site" evidence="7">
    <location>
        <position position="271"/>
    </location>
    <ligand>
        <name>a divalent metal cation</name>
        <dbReference type="ChEBI" id="CHEBI:60240"/>
        <note>ligand shared between dimeric partners</note>
    </ligand>
</feature>
<dbReference type="PANTHER" id="PTHR30004">
    <property type="entry name" value="4-HYDROXYTHREONINE-4-PHOSPHATE DEHYDROGENASE"/>
    <property type="match status" value="1"/>
</dbReference>
<comment type="similarity">
    <text evidence="7">Belongs to the PdxA family.</text>
</comment>
<evidence type="ECO:0000256" key="5">
    <source>
        <dbReference type="ARBA" id="ARBA00023027"/>
    </source>
</evidence>
<feature type="binding site" evidence="7">
    <location>
        <position position="216"/>
    </location>
    <ligand>
        <name>a divalent metal cation</name>
        <dbReference type="ChEBI" id="CHEBI:60240"/>
        <note>ligand shared between dimeric partners</note>
    </ligand>
</feature>
<proteinExistence type="inferred from homology"/>
<keyword evidence="5 7" id="KW-0520">NAD</keyword>
<evidence type="ECO:0000256" key="1">
    <source>
        <dbReference type="ARBA" id="ARBA00022490"/>
    </source>
</evidence>
<evidence type="ECO:0000313" key="8">
    <source>
        <dbReference type="EMBL" id="TGY89870.1"/>
    </source>
</evidence>
<comment type="pathway">
    <text evidence="7">Cofactor biosynthesis; pyridoxine 5'-phosphate biosynthesis; pyridoxine 5'-phosphate from D-erythrose 4-phosphate: step 4/5.</text>
</comment>
<dbReference type="UniPathway" id="UPA00244">
    <property type="reaction ID" value="UER00312"/>
</dbReference>
<keyword evidence="1 7" id="KW-0963">Cytoplasm</keyword>
<sequence length="338" mass="35636">MTRPPLAVTLGDPAGIGPEITLKAWAALKDRRHSFIAHADPDQLAAAARTLNLPAPRVCAPEEAETVFSDALPVDPVRLPVQAEPGRPDPENASAVIASIERAVANTLEGRTGGVVTNPVSKAVLYARGFAFPGHTEFVAHLTREAPWIGPRGPVMMLAAPELKTVLVTIHMSLRDALSAITREAVEHTARVTLGALKRDFGLAKPRLAVAGLNPHAGEGGALGREEIEILAPAIETLRGEGHHVTGPMPPDTMFHAEARARYDAALCLYHDQGLIPVKTLNFHGGVNATLGLPIVRTSPDHGTAFDIAGKGLARADSLIAAIKLASIMAENRMKAAS</sequence>
<dbReference type="GO" id="GO:0050897">
    <property type="term" value="F:cobalt ion binding"/>
    <property type="evidence" value="ECO:0007669"/>
    <property type="project" value="UniProtKB-UniRule"/>
</dbReference>
<dbReference type="GO" id="GO:0050570">
    <property type="term" value="F:4-hydroxythreonine-4-phosphate dehydrogenase activity"/>
    <property type="evidence" value="ECO:0007669"/>
    <property type="project" value="UniProtKB-UniRule"/>
</dbReference>
<evidence type="ECO:0000313" key="9">
    <source>
        <dbReference type="Proteomes" id="UP000308054"/>
    </source>
</evidence>
<dbReference type="PANTHER" id="PTHR30004:SF6">
    <property type="entry name" value="D-THREONATE 4-PHOSPHATE DEHYDROGENASE"/>
    <property type="match status" value="1"/>
</dbReference>
<dbReference type="InterPro" id="IPR005255">
    <property type="entry name" value="PdxA_fam"/>
</dbReference>
<evidence type="ECO:0000256" key="4">
    <source>
        <dbReference type="ARBA" id="ARBA00023002"/>
    </source>
</evidence>
<comment type="miscellaneous">
    <text evidence="7">The active site is located at the dimer interface.</text>
</comment>
<keyword evidence="6 7" id="KW-0664">Pyridoxine biosynthesis</keyword>
<comment type="caution">
    <text evidence="8">The sequence shown here is derived from an EMBL/GenBank/DDBJ whole genome shotgun (WGS) entry which is preliminary data.</text>
</comment>
<dbReference type="GO" id="GO:0008270">
    <property type="term" value="F:zinc ion binding"/>
    <property type="evidence" value="ECO:0007669"/>
    <property type="project" value="UniProtKB-UniRule"/>
</dbReference>
<keyword evidence="7" id="KW-0170">Cobalt</keyword>
<reference evidence="8 9" key="1">
    <citation type="journal article" date="2017" name="Int. J. Syst. Evol. Microbiol.">
        <title>Marinicauda algicola sp. nov., isolated from a marine red alga Rhodosorus marinus.</title>
        <authorList>
            <person name="Jeong S.E."/>
            <person name="Jeon S.H."/>
            <person name="Chun B.H."/>
            <person name="Kim D.W."/>
            <person name="Jeon C.O."/>
        </authorList>
    </citation>
    <scope>NUCLEOTIDE SEQUENCE [LARGE SCALE GENOMIC DNA]</scope>
    <source>
        <strain evidence="8 9">JCM 31718</strain>
    </source>
</reference>
<feature type="binding site" evidence="7">
    <location>
        <position position="297"/>
    </location>
    <ligand>
        <name>substrate</name>
    </ligand>
</feature>
<dbReference type="Gene3D" id="3.40.718.10">
    <property type="entry name" value="Isopropylmalate Dehydrogenase"/>
    <property type="match status" value="1"/>
</dbReference>
<dbReference type="GO" id="GO:0005737">
    <property type="term" value="C:cytoplasm"/>
    <property type="evidence" value="ECO:0007669"/>
    <property type="project" value="UniProtKB-SubCell"/>
</dbReference>
<accession>A0A4S2H2N5</accession>
<dbReference type="GO" id="GO:0008615">
    <property type="term" value="P:pyridoxine biosynthetic process"/>
    <property type="evidence" value="ECO:0007669"/>
    <property type="project" value="UniProtKB-UniRule"/>
</dbReference>
<feature type="binding site" evidence="7">
    <location>
        <position position="136"/>
    </location>
    <ligand>
        <name>substrate</name>
    </ligand>
</feature>
<evidence type="ECO:0000256" key="3">
    <source>
        <dbReference type="ARBA" id="ARBA00022857"/>
    </source>
</evidence>
<feature type="binding site" evidence="7">
    <location>
        <position position="288"/>
    </location>
    <ligand>
        <name>substrate</name>
    </ligand>
</feature>
<evidence type="ECO:0000256" key="6">
    <source>
        <dbReference type="ARBA" id="ARBA00023096"/>
    </source>
</evidence>
<dbReference type="OrthoDB" id="9801783at2"/>
<comment type="catalytic activity">
    <reaction evidence="7">
        <text>4-(phosphooxy)-L-threonine + NAD(+) = 3-amino-2-oxopropyl phosphate + CO2 + NADH</text>
        <dbReference type="Rhea" id="RHEA:32275"/>
        <dbReference type="ChEBI" id="CHEBI:16526"/>
        <dbReference type="ChEBI" id="CHEBI:57279"/>
        <dbReference type="ChEBI" id="CHEBI:57540"/>
        <dbReference type="ChEBI" id="CHEBI:57945"/>
        <dbReference type="ChEBI" id="CHEBI:58452"/>
        <dbReference type="EC" id="1.1.1.262"/>
    </reaction>
</comment>
<dbReference type="HAMAP" id="MF_00536">
    <property type="entry name" value="PdxA"/>
    <property type="match status" value="1"/>
</dbReference>
<comment type="function">
    <text evidence="7">Catalyzes the NAD(P)-dependent oxidation of 4-(phosphooxy)-L-threonine (HTP) into 2-amino-3-oxo-4-(phosphooxy)butyric acid which spontaneously decarboxylates to form 3-amino-2-oxopropyl phosphate (AHAP).</text>
</comment>
<keyword evidence="7" id="KW-0460">Magnesium</keyword>
<dbReference type="Proteomes" id="UP000308054">
    <property type="component" value="Unassembled WGS sequence"/>
</dbReference>
<gene>
    <name evidence="7 8" type="primary">pdxA</name>
    <name evidence="8" type="ORF">E5163_01645</name>
</gene>
<keyword evidence="4 7" id="KW-0560">Oxidoreductase</keyword>
<dbReference type="GO" id="GO:0000287">
    <property type="term" value="F:magnesium ion binding"/>
    <property type="evidence" value="ECO:0007669"/>
    <property type="project" value="UniProtKB-UniRule"/>
</dbReference>
<evidence type="ECO:0000256" key="2">
    <source>
        <dbReference type="ARBA" id="ARBA00022723"/>
    </source>
</evidence>
<comment type="subunit">
    <text evidence="7">Homodimer.</text>
</comment>
<evidence type="ECO:0000256" key="7">
    <source>
        <dbReference type="HAMAP-Rule" id="MF_00536"/>
    </source>
</evidence>
<dbReference type="GO" id="GO:0051287">
    <property type="term" value="F:NAD binding"/>
    <property type="evidence" value="ECO:0007669"/>
    <property type="project" value="InterPro"/>
</dbReference>
<dbReference type="AlphaFoldDB" id="A0A4S2H2N5"/>
<dbReference type="Pfam" id="PF04166">
    <property type="entry name" value="PdxA"/>
    <property type="match status" value="1"/>
</dbReference>
<dbReference type="GO" id="GO:0042823">
    <property type="term" value="P:pyridoxal phosphate biosynthetic process"/>
    <property type="evidence" value="ECO:0007669"/>
    <property type="project" value="UniProtKB-UniRule"/>
</dbReference>
<keyword evidence="7" id="KW-0862">Zinc</keyword>
<dbReference type="NCBIfam" id="NF003699">
    <property type="entry name" value="PRK05312.1"/>
    <property type="match status" value="1"/>
</dbReference>
<feature type="binding site" evidence="7">
    <location>
        <position position="279"/>
    </location>
    <ligand>
        <name>substrate</name>
    </ligand>
</feature>
<organism evidence="8 9">
    <name type="scientific">Marinicauda algicola</name>
    <dbReference type="NCBI Taxonomy" id="2029849"/>
    <lineage>
        <taxon>Bacteria</taxon>
        <taxon>Pseudomonadati</taxon>
        <taxon>Pseudomonadota</taxon>
        <taxon>Alphaproteobacteria</taxon>
        <taxon>Maricaulales</taxon>
        <taxon>Maricaulaceae</taxon>
        <taxon>Marinicauda</taxon>
    </lineage>
</organism>
<dbReference type="SUPFAM" id="SSF53659">
    <property type="entry name" value="Isocitrate/Isopropylmalate dehydrogenase-like"/>
    <property type="match status" value="1"/>
</dbReference>
<dbReference type="RefSeq" id="WP_135994367.1">
    <property type="nucleotide sequence ID" value="NZ_CP071057.1"/>
</dbReference>
<feature type="binding site" evidence="7">
    <location>
        <position position="171"/>
    </location>
    <ligand>
        <name>a divalent metal cation</name>
        <dbReference type="ChEBI" id="CHEBI:60240"/>
        <note>ligand shared between dimeric partners</note>
    </ligand>
</feature>
<dbReference type="NCBIfam" id="TIGR00557">
    <property type="entry name" value="pdxA"/>
    <property type="match status" value="1"/>
</dbReference>
<feature type="binding site" evidence="7">
    <location>
        <position position="135"/>
    </location>
    <ligand>
        <name>substrate</name>
    </ligand>
</feature>
<dbReference type="EMBL" id="SRXW01000001">
    <property type="protein sequence ID" value="TGY89870.1"/>
    <property type="molecule type" value="Genomic_DNA"/>
</dbReference>
<keyword evidence="3 7" id="KW-0521">NADP</keyword>
<dbReference type="EC" id="1.1.1.262" evidence="7"/>
<comment type="cofactor">
    <cofactor evidence="7">
        <name>Zn(2+)</name>
        <dbReference type="ChEBI" id="CHEBI:29105"/>
    </cofactor>
    <cofactor evidence="7">
        <name>Mg(2+)</name>
        <dbReference type="ChEBI" id="CHEBI:18420"/>
    </cofactor>
    <cofactor evidence="7">
        <name>Co(2+)</name>
        <dbReference type="ChEBI" id="CHEBI:48828"/>
    </cofactor>
    <text evidence="7">Binds 1 divalent metal cation per subunit. Can use ions such as Zn(2+), Mg(2+) or Co(2+).</text>
</comment>
<name>A0A4S2H2N5_9PROT</name>
<keyword evidence="9" id="KW-1185">Reference proteome</keyword>
<keyword evidence="2 7" id="KW-0479">Metal-binding</keyword>
<dbReference type="InterPro" id="IPR037510">
    <property type="entry name" value="PdxA"/>
</dbReference>
<protein>
    <recommendedName>
        <fullName evidence="7">4-hydroxythreonine-4-phosphate dehydrogenase</fullName>
        <ecNumber evidence="7">1.1.1.262</ecNumber>
    </recommendedName>
    <alternativeName>
        <fullName evidence="7">4-(phosphohydroxy)-L-threonine dehydrogenase</fullName>
    </alternativeName>
</protein>